<name>A0A0E9Q0T2_ANGAN</name>
<evidence type="ECO:0000313" key="1">
    <source>
        <dbReference type="EMBL" id="JAH09930.1"/>
    </source>
</evidence>
<protein>
    <submittedName>
        <fullName evidence="1">Uncharacterized protein</fullName>
    </submittedName>
</protein>
<reference evidence="1" key="2">
    <citation type="journal article" date="2015" name="Fish Shellfish Immunol.">
        <title>Early steps in the European eel (Anguilla anguilla)-Vibrio vulnificus interaction in the gills: Role of the RtxA13 toxin.</title>
        <authorList>
            <person name="Callol A."/>
            <person name="Pajuelo D."/>
            <person name="Ebbesson L."/>
            <person name="Teles M."/>
            <person name="MacKenzie S."/>
            <person name="Amaro C."/>
        </authorList>
    </citation>
    <scope>NUCLEOTIDE SEQUENCE</scope>
</reference>
<sequence>MRCVSLKSKARVRSISAVLHAN</sequence>
<dbReference type="EMBL" id="GBXM01098647">
    <property type="protein sequence ID" value="JAH09930.1"/>
    <property type="molecule type" value="Transcribed_RNA"/>
</dbReference>
<accession>A0A0E9Q0T2</accession>
<organism evidence="1">
    <name type="scientific">Anguilla anguilla</name>
    <name type="common">European freshwater eel</name>
    <name type="synonym">Muraena anguilla</name>
    <dbReference type="NCBI Taxonomy" id="7936"/>
    <lineage>
        <taxon>Eukaryota</taxon>
        <taxon>Metazoa</taxon>
        <taxon>Chordata</taxon>
        <taxon>Craniata</taxon>
        <taxon>Vertebrata</taxon>
        <taxon>Euteleostomi</taxon>
        <taxon>Actinopterygii</taxon>
        <taxon>Neopterygii</taxon>
        <taxon>Teleostei</taxon>
        <taxon>Anguilliformes</taxon>
        <taxon>Anguillidae</taxon>
        <taxon>Anguilla</taxon>
    </lineage>
</organism>
<proteinExistence type="predicted"/>
<reference evidence="1" key="1">
    <citation type="submission" date="2014-11" db="EMBL/GenBank/DDBJ databases">
        <authorList>
            <person name="Amaro Gonzalez C."/>
        </authorList>
    </citation>
    <scope>NUCLEOTIDE SEQUENCE</scope>
</reference>
<dbReference type="AlphaFoldDB" id="A0A0E9Q0T2"/>